<dbReference type="GO" id="GO:0000176">
    <property type="term" value="C:nuclear exosome (RNase complex)"/>
    <property type="evidence" value="ECO:0007669"/>
    <property type="project" value="TreeGrafter"/>
</dbReference>
<dbReference type="GO" id="GO:0071035">
    <property type="term" value="P:nuclear polyadenylation-dependent rRNA catabolic process"/>
    <property type="evidence" value="ECO:0007669"/>
    <property type="project" value="TreeGrafter"/>
</dbReference>
<reference evidence="9 10" key="1">
    <citation type="submission" date="2015-12" db="EMBL/GenBank/DDBJ databases">
        <title>The genome of Folsomia candida.</title>
        <authorList>
            <person name="Faddeeva A."/>
            <person name="Derks M.F."/>
            <person name="Anvar Y."/>
            <person name="Smit S."/>
            <person name="Van Straalen N."/>
            <person name="Roelofs D."/>
        </authorList>
    </citation>
    <scope>NUCLEOTIDE SEQUENCE [LARGE SCALE GENOMIC DNA]</scope>
    <source>
        <strain evidence="9 10">VU population</strain>
        <tissue evidence="9">Whole body</tissue>
    </source>
</reference>
<dbReference type="GO" id="GO:0000177">
    <property type="term" value="C:cytoplasmic exosome (RNase complex)"/>
    <property type="evidence" value="ECO:0007669"/>
    <property type="project" value="TreeGrafter"/>
</dbReference>
<dbReference type="SUPFAM" id="SSF110324">
    <property type="entry name" value="Ribosomal L27 protein-like"/>
    <property type="match status" value="1"/>
</dbReference>
<keyword evidence="7" id="KW-1133">Transmembrane helix</keyword>
<feature type="transmembrane region" description="Helical" evidence="7">
    <location>
        <begin position="185"/>
        <end position="203"/>
    </location>
</feature>
<dbReference type="GO" id="GO:0071034">
    <property type="term" value="P:CUT catabolic process"/>
    <property type="evidence" value="ECO:0007669"/>
    <property type="project" value="TreeGrafter"/>
</dbReference>
<evidence type="ECO:0000259" key="8">
    <source>
        <dbReference type="PROSITE" id="PS50126"/>
    </source>
</evidence>
<feature type="transmembrane region" description="Helical" evidence="7">
    <location>
        <begin position="100"/>
        <end position="126"/>
    </location>
</feature>
<dbReference type="AlphaFoldDB" id="A0A226F505"/>
<dbReference type="InterPro" id="IPR026699">
    <property type="entry name" value="Exosome_RNA_bind1/RRP40/RRP4"/>
</dbReference>
<name>A0A226F505_FOLCA</name>
<dbReference type="GO" id="GO:0034475">
    <property type="term" value="P:U4 snRNA 3'-end processing"/>
    <property type="evidence" value="ECO:0007669"/>
    <property type="project" value="TreeGrafter"/>
</dbReference>
<dbReference type="SUPFAM" id="SSF54791">
    <property type="entry name" value="Eukaryotic type KH-domain (KH-domain type I)"/>
    <property type="match status" value="1"/>
</dbReference>
<dbReference type="FunFam" id="2.40.50.140:FF:000038">
    <property type="entry name" value="Exosome complex component RRP4"/>
    <property type="match status" value="1"/>
</dbReference>
<evidence type="ECO:0000256" key="7">
    <source>
        <dbReference type="SAM" id="Phobius"/>
    </source>
</evidence>
<dbReference type="PANTHER" id="PTHR21321">
    <property type="entry name" value="PNAS-3 RELATED"/>
    <property type="match status" value="1"/>
</dbReference>
<keyword evidence="3" id="KW-0698">rRNA processing</keyword>
<dbReference type="CDD" id="cd05789">
    <property type="entry name" value="S1_Rrp4"/>
    <property type="match status" value="1"/>
</dbReference>
<comment type="caution">
    <text evidence="9">The sequence shown here is derived from an EMBL/GenBank/DDBJ whole genome shotgun (WGS) entry which is preliminary data.</text>
</comment>
<keyword evidence="5" id="KW-0694">RNA-binding</keyword>
<dbReference type="Pfam" id="PF15985">
    <property type="entry name" value="KH_6"/>
    <property type="match status" value="1"/>
</dbReference>
<dbReference type="GO" id="GO:0010468">
    <property type="term" value="P:regulation of gene expression"/>
    <property type="evidence" value="ECO:0007669"/>
    <property type="project" value="UniProtKB-ARBA"/>
</dbReference>
<evidence type="ECO:0000256" key="4">
    <source>
        <dbReference type="ARBA" id="ARBA00022835"/>
    </source>
</evidence>
<evidence type="ECO:0000256" key="3">
    <source>
        <dbReference type="ARBA" id="ARBA00022552"/>
    </source>
</evidence>
<dbReference type="Gene3D" id="2.40.50.100">
    <property type="match status" value="1"/>
</dbReference>
<dbReference type="Pfam" id="PF14382">
    <property type="entry name" value="ECR1_N"/>
    <property type="match status" value="1"/>
</dbReference>
<dbReference type="GO" id="GO:0071038">
    <property type="term" value="P:TRAMP-dependent tRNA surveillance pathway"/>
    <property type="evidence" value="ECO:0007669"/>
    <property type="project" value="TreeGrafter"/>
</dbReference>
<dbReference type="CDD" id="cd22525">
    <property type="entry name" value="KH-I_Rrp4_eukar"/>
    <property type="match status" value="1"/>
</dbReference>
<evidence type="ECO:0000313" key="10">
    <source>
        <dbReference type="Proteomes" id="UP000198287"/>
    </source>
</evidence>
<dbReference type="EMBL" id="LNIX01000001">
    <property type="protein sequence ID" value="OXA64537.1"/>
    <property type="molecule type" value="Genomic_DNA"/>
</dbReference>
<evidence type="ECO:0000256" key="5">
    <source>
        <dbReference type="ARBA" id="ARBA00022884"/>
    </source>
</evidence>
<dbReference type="OrthoDB" id="7407406at2759"/>
<dbReference type="STRING" id="158441.A0A226F505"/>
<dbReference type="GO" id="GO:0071051">
    <property type="term" value="P:poly(A)-dependent snoRNA 3'-end processing"/>
    <property type="evidence" value="ECO:0007669"/>
    <property type="project" value="TreeGrafter"/>
</dbReference>
<dbReference type="PANTHER" id="PTHR21321:SF4">
    <property type="entry name" value="EXOSOME COMPLEX COMPONENT RRP4"/>
    <property type="match status" value="1"/>
</dbReference>
<feature type="domain" description="S1 motif" evidence="8">
    <location>
        <begin position="399"/>
        <end position="477"/>
    </location>
</feature>
<protein>
    <submittedName>
        <fullName evidence="9">Exosome complex component RRP4</fullName>
    </submittedName>
</protein>
<dbReference type="InterPro" id="IPR036612">
    <property type="entry name" value="KH_dom_type_1_sf"/>
</dbReference>
<dbReference type="Proteomes" id="UP000198287">
    <property type="component" value="Unassembled WGS sequence"/>
</dbReference>
<dbReference type="InterPro" id="IPR004088">
    <property type="entry name" value="KH_dom_type_1"/>
</dbReference>
<keyword evidence="6" id="KW-0539">Nucleus</keyword>
<proteinExistence type="inferred from homology"/>
<evidence type="ECO:0000256" key="1">
    <source>
        <dbReference type="ARBA" id="ARBA00004123"/>
    </source>
</evidence>
<gene>
    <name evidence="9" type="ORF">Fcan01_02423</name>
</gene>
<sequence length="622" mass="69151">MQLLSKLSKLPVANCGLIIGTQPQSRSIATKKWYFLPEVIPKSKSRFMRPPETTQALHHRFVSSFKTQQFATPKSIAKFHAIDELSPKSFTLIYKSGFQWYLIIGQITVLLAIGALVVFIPSAYILNQVPPESKIKQNLETKARLMESEKISRNELRVSVGLQEPSDPKIIENVPSVADVISDDFDYICVFLALLVLMSFSIFRLMTMLPVRIYVGQMNHCVGVYYGSIIPGRLVKQDFVAGTLKPLKKSYGSPNTYFKDGSGRTYVLFEHYFRRPADFNYLTGFTKAFDLGEDSDELSQLKNVGSFGTNPPKNMSAGSGFDLKIRDGNNEKNTTLPTAPQNFVTPGTIITREPGFMRGHGTYVFKDGSLVASVCGTVERVNKLVTVKGVGGVYNGEVGDVVVGRIVKVMQKRWKVDINAPLEGVLLLSSINLPSGELRRRSAEDELAMREILKEGDMISAEIQSVYNDGTLALHTRSVKYGKLGPGTLIKVPASLIKRRKAHIHNLPIGISVILGNNGYIWISPLANGRMPGTNMEQDETDGQKPVLEEIKITGTDRFAVARIKNCVAALSKAWLPIYDTSLMYSYDCSMKYECKELLKPEALKEIGELVREQMSTEGYMA</sequence>
<dbReference type="InterPro" id="IPR003029">
    <property type="entry name" value="S1_domain"/>
</dbReference>
<dbReference type="GO" id="GO:0003723">
    <property type="term" value="F:RNA binding"/>
    <property type="evidence" value="ECO:0007669"/>
    <property type="project" value="UniProtKB-KW"/>
</dbReference>
<evidence type="ECO:0000256" key="2">
    <source>
        <dbReference type="ARBA" id="ARBA00009155"/>
    </source>
</evidence>
<dbReference type="PROSITE" id="PS50126">
    <property type="entry name" value="S1"/>
    <property type="match status" value="1"/>
</dbReference>
<keyword evidence="10" id="KW-1185">Reference proteome</keyword>
<dbReference type="InterPro" id="IPR012340">
    <property type="entry name" value="NA-bd_OB-fold"/>
</dbReference>
<keyword evidence="4" id="KW-0271">Exosome</keyword>
<keyword evidence="7" id="KW-0812">Transmembrane</keyword>
<evidence type="ECO:0000256" key="6">
    <source>
        <dbReference type="ARBA" id="ARBA00023242"/>
    </source>
</evidence>
<dbReference type="GO" id="GO:0000467">
    <property type="term" value="P:exonucleolytic trimming to generate mature 3'-end of 5.8S rRNA from tricistronic rRNA transcript (SSU-rRNA, 5.8S rRNA, LSU-rRNA)"/>
    <property type="evidence" value="ECO:0007669"/>
    <property type="project" value="TreeGrafter"/>
</dbReference>
<dbReference type="SUPFAM" id="SSF50249">
    <property type="entry name" value="Nucleic acid-binding proteins"/>
    <property type="match status" value="1"/>
</dbReference>
<keyword evidence="7" id="KW-0472">Membrane</keyword>
<dbReference type="InterPro" id="IPR025721">
    <property type="entry name" value="Exosome_cplx_N_dom"/>
</dbReference>
<organism evidence="9 10">
    <name type="scientific">Folsomia candida</name>
    <name type="common">Springtail</name>
    <dbReference type="NCBI Taxonomy" id="158441"/>
    <lineage>
        <taxon>Eukaryota</taxon>
        <taxon>Metazoa</taxon>
        <taxon>Ecdysozoa</taxon>
        <taxon>Arthropoda</taxon>
        <taxon>Hexapoda</taxon>
        <taxon>Collembola</taxon>
        <taxon>Entomobryomorpha</taxon>
        <taxon>Isotomoidea</taxon>
        <taxon>Isotomidae</taxon>
        <taxon>Proisotominae</taxon>
        <taxon>Folsomia</taxon>
    </lineage>
</organism>
<dbReference type="SMART" id="SM00316">
    <property type="entry name" value="S1"/>
    <property type="match status" value="1"/>
</dbReference>
<accession>A0A226F505</accession>
<dbReference type="Gene3D" id="2.40.50.140">
    <property type="entry name" value="Nucleic acid-binding proteins"/>
    <property type="match status" value="1"/>
</dbReference>
<comment type="similarity">
    <text evidence="2">Belongs to the RRP4 family.</text>
</comment>
<evidence type="ECO:0000313" key="9">
    <source>
        <dbReference type="EMBL" id="OXA64537.1"/>
    </source>
</evidence>
<dbReference type="Pfam" id="PF21266">
    <property type="entry name" value="S1_RRP4"/>
    <property type="match status" value="1"/>
</dbReference>
<comment type="subcellular location">
    <subcellularLocation>
        <location evidence="1">Nucleus</location>
    </subcellularLocation>
</comment>
<dbReference type="InterPro" id="IPR048565">
    <property type="entry name" value="S1_RRP4"/>
</dbReference>